<accession>A0A9P0AWK7</accession>
<dbReference type="NCBIfam" id="TIGR00310">
    <property type="entry name" value="ZPR1_znf"/>
    <property type="match status" value="2"/>
</dbReference>
<evidence type="ECO:0000313" key="10">
    <source>
        <dbReference type="Proteomes" id="UP001154078"/>
    </source>
</evidence>
<organism evidence="9 10">
    <name type="scientific">Brassicogethes aeneus</name>
    <name type="common">Rape pollen beetle</name>
    <name type="synonym">Meligethes aeneus</name>
    <dbReference type="NCBI Taxonomy" id="1431903"/>
    <lineage>
        <taxon>Eukaryota</taxon>
        <taxon>Metazoa</taxon>
        <taxon>Ecdysozoa</taxon>
        <taxon>Arthropoda</taxon>
        <taxon>Hexapoda</taxon>
        <taxon>Insecta</taxon>
        <taxon>Pterygota</taxon>
        <taxon>Neoptera</taxon>
        <taxon>Endopterygota</taxon>
        <taxon>Coleoptera</taxon>
        <taxon>Polyphaga</taxon>
        <taxon>Cucujiformia</taxon>
        <taxon>Nitidulidae</taxon>
        <taxon>Meligethinae</taxon>
        <taxon>Brassicogethes</taxon>
    </lineage>
</organism>
<name>A0A9P0AWK7_BRAAE</name>
<protein>
    <recommendedName>
        <fullName evidence="6">Zinc finger protein ZPR1</fullName>
    </recommendedName>
</protein>
<dbReference type="Pfam" id="PF22794">
    <property type="entry name" value="jr-ZPR1"/>
    <property type="match status" value="2"/>
</dbReference>
<dbReference type="SMART" id="SM00709">
    <property type="entry name" value="Zpr1"/>
    <property type="match status" value="2"/>
</dbReference>
<dbReference type="GO" id="GO:0005634">
    <property type="term" value="C:nucleus"/>
    <property type="evidence" value="ECO:0007669"/>
    <property type="project" value="TreeGrafter"/>
</dbReference>
<dbReference type="InterPro" id="IPR042452">
    <property type="entry name" value="ZPR1_Znf1/2"/>
</dbReference>
<dbReference type="EMBL" id="OV121133">
    <property type="protein sequence ID" value="CAH0550065.1"/>
    <property type="molecule type" value="Genomic_DNA"/>
</dbReference>
<reference evidence="9" key="1">
    <citation type="submission" date="2021-12" db="EMBL/GenBank/DDBJ databases">
        <authorList>
            <person name="King R."/>
        </authorList>
    </citation>
    <scope>NUCLEOTIDE SEQUENCE</scope>
</reference>
<gene>
    <name evidence="9" type="ORF">MELIAE_LOCUS2975</name>
</gene>
<keyword evidence="2" id="KW-0479">Metal-binding</keyword>
<evidence type="ECO:0000256" key="5">
    <source>
        <dbReference type="ARBA" id="ARBA00022833"/>
    </source>
</evidence>
<evidence type="ECO:0000256" key="2">
    <source>
        <dbReference type="ARBA" id="ARBA00022723"/>
    </source>
</evidence>
<evidence type="ECO:0000256" key="3">
    <source>
        <dbReference type="ARBA" id="ARBA00022737"/>
    </source>
</evidence>
<dbReference type="OrthoDB" id="308464at2759"/>
<dbReference type="Gene3D" id="2.20.25.420">
    <property type="entry name" value="ZPR1, zinc finger domain"/>
    <property type="match status" value="2"/>
</dbReference>
<dbReference type="Proteomes" id="UP001154078">
    <property type="component" value="Chromosome 2"/>
</dbReference>
<evidence type="ECO:0000259" key="8">
    <source>
        <dbReference type="SMART" id="SM00709"/>
    </source>
</evidence>
<feature type="domain" description="Zinc finger ZPR1-type" evidence="8">
    <location>
        <begin position="245"/>
        <end position="406"/>
    </location>
</feature>
<keyword evidence="5" id="KW-0862">Zinc</keyword>
<feature type="region of interest" description="Disordered" evidence="7">
    <location>
        <begin position="421"/>
        <end position="443"/>
    </location>
</feature>
<comment type="similarity">
    <text evidence="1">Belongs to the ZPR1 family.</text>
</comment>
<evidence type="ECO:0000256" key="4">
    <source>
        <dbReference type="ARBA" id="ARBA00022771"/>
    </source>
</evidence>
<dbReference type="FunFam" id="2.20.25.420:FF:000001">
    <property type="entry name" value="Zinc finger protein ZPR1"/>
    <property type="match status" value="1"/>
</dbReference>
<dbReference type="PANTHER" id="PTHR10876:SF0">
    <property type="entry name" value="ZINC FINGER PROTEIN ZPR1"/>
    <property type="match status" value="1"/>
</dbReference>
<dbReference type="Pfam" id="PF03367">
    <property type="entry name" value="Zn_ribbon_ZPR1"/>
    <property type="match status" value="2"/>
</dbReference>
<dbReference type="InterPro" id="IPR056180">
    <property type="entry name" value="ZPR1_jr_dom"/>
</dbReference>
<dbReference type="FunFam" id="2.60.120.1040:FF:000003">
    <property type="entry name" value="Zinc finger protein zpr1"/>
    <property type="match status" value="1"/>
</dbReference>
<evidence type="ECO:0000256" key="1">
    <source>
        <dbReference type="ARBA" id="ARBA00008354"/>
    </source>
</evidence>
<evidence type="ECO:0000256" key="6">
    <source>
        <dbReference type="ARBA" id="ARBA00074960"/>
    </source>
</evidence>
<sequence length="443" mass="49943">MGTNQPIFRDLNPDDPDPEATVIDSLCMNCHASGMTRLLLTKIPFYKEVILMSFSCDECGFQNNEIQSGSQIGEKGVRFTLNVKEPSDLNRQVVRSDYTSVKILEVDFEIPAKSQKGGYMTVEGIIDRSVNGLEQDQVLRRVQHPEAAQQIDDFVEKLKDLKSQNFTLILEDISGNSFIQNPNAPQGDPNCTMVYFNRTTQQDHDVGIFTQQELTGNKESSILHPIAEGEFSYEDFQGEVLQFPTNCSNCGSPCETNMKMTDIPHFKQVVIMATCCEVCGIRTNEVKSGGGIEPKGVEIEIDVRTRDDFSRDVLKSETCDLKIPQLELEVGPHALGGRFTTVEGLITAMRDQLCDPKRSQMFGDSSDEKSKKKFEEFFKKFEDVLEGRLSVTLILNDPAGNSYVQSMRDDDKPDEGMRISRFERNHEQNEELGLNDMKTENYS</sequence>
<dbReference type="FunFam" id="2.20.25.420:FF:000003">
    <property type="entry name" value="zinc finger protein ZPR1"/>
    <property type="match status" value="1"/>
</dbReference>
<dbReference type="InterPro" id="IPR004457">
    <property type="entry name" value="Znf_ZPR1"/>
</dbReference>
<dbReference type="FunFam" id="2.60.120.1040:FF:000001">
    <property type="entry name" value="Zinc finger protein ZPR1"/>
    <property type="match status" value="1"/>
</dbReference>
<dbReference type="InterPro" id="IPR042451">
    <property type="entry name" value="ZPR1_A/B_dom"/>
</dbReference>
<dbReference type="PANTHER" id="PTHR10876">
    <property type="entry name" value="ZINC FINGER PROTEIN ZPR1"/>
    <property type="match status" value="1"/>
</dbReference>
<dbReference type="InterPro" id="IPR040141">
    <property type="entry name" value="ZPR1"/>
</dbReference>
<evidence type="ECO:0000256" key="7">
    <source>
        <dbReference type="SAM" id="MobiDB-lite"/>
    </source>
</evidence>
<evidence type="ECO:0000313" key="9">
    <source>
        <dbReference type="EMBL" id="CAH0550065.1"/>
    </source>
</evidence>
<keyword evidence="10" id="KW-1185">Reference proteome</keyword>
<dbReference type="Gene3D" id="2.60.120.1040">
    <property type="entry name" value="ZPR1, A/B domain"/>
    <property type="match status" value="2"/>
</dbReference>
<dbReference type="GO" id="GO:0008270">
    <property type="term" value="F:zinc ion binding"/>
    <property type="evidence" value="ECO:0007669"/>
    <property type="project" value="UniProtKB-KW"/>
</dbReference>
<dbReference type="GO" id="GO:0048731">
    <property type="term" value="P:system development"/>
    <property type="evidence" value="ECO:0007669"/>
    <property type="project" value="UniProtKB-ARBA"/>
</dbReference>
<proteinExistence type="inferred from homology"/>
<keyword evidence="3" id="KW-0677">Repeat</keyword>
<feature type="domain" description="Zinc finger ZPR1-type" evidence="8">
    <location>
        <begin position="25"/>
        <end position="181"/>
    </location>
</feature>
<keyword evidence="4" id="KW-0863">Zinc-finger</keyword>
<dbReference type="AlphaFoldDB" id="A0A9P0AWK7"/>